<protein>
    <recommendedName>
        <fullName evidence="2">MULE transposase domain-containing protein</fullName>
    </recommendedName>
</protein>
<dbReference type="PANTHER" id="PTHR31973:SF197">
    <property type="entry name" value="SWIM-TYPE DOMAIN-CONTAINING PROTEIN"/>
    <property type="match status" value="1"/>
</dbReference>
<keyword evidence="4" id="KW-1185">Reference proteome</keyword>
<feature type="domain" description="MULE transposase" evidence="2">
    <location>
        <begin position="2"/>
        <end position="64"/>
    </location>
</feature>
<sequence length="465" mass="52891">MAVVETESYDSWKWFLMLVNDDLQLGSGFGYTFISDQQKGLLKAVRELLPHAEHRNCTRHIYANLQGNSGSEAVRNAFYQASCATHPTALKEAMKFLEKASTKMNQFDPKVWSNTYFQTHSKTDSTENNISKSFNSWILRTRYMPLIDMFTEIHDMIMERLHEKRDAMGGVDCIVLPRIKRELDHVVKESVECSVIWDRRQDFQVKWRGIGEAELMEEALMNEMEPPQPSTPRRSQRISKGAQNTQDEETATPAIFMPTPVVRVQAGTGGTPLADKPGTSKKNKAKGPVKGSGFGYTFISDQQKGLLKAVRELLPHAEHRNCTRHIYANLQGNSGSEAVRNAFYQASCATHPTAFKEAMKCLEKASTKMNQFDPKVWSNAYFQTHSKTDSTENNLSKSFNSWILRTRCLDPIKPAPHKPNKRGRKRNPTEEKQEIASEMERAEMEVETGEAELMEEALMNEMEPP</sequence>
<evidence type="ECO:0000313" key="4">
    <source>
        <dbReference type="Proteomes" id="UP001237642"/>
    </source>
</evidence>
<dbReference type="EMBL" id="JAUIZM010000001">
    <property type="protein sequence ID" value="KAK1401187.1"/>
    <property type="molecule type" value="Genomic_DNA"/>
</dbReference>
<dbReference type="InterPro" id="IPR018289">
    <property type="entry name" value="MULE_transposase_dom"/>
</dbReference>
<feature type="region of interest" description="Disordered" evidence="1">
    <location>
        <begin position="224"/>
        <end position="252"/>
    </location>
</feature>
<feature type="compositionally biased region" description="Basic and acidic residues" evidence="1">
    <location>
        <begin position="427"/>
        <end position="444"/>
    </location>
</feature>
<dbReference type="Proteomes" id="UP001237642">
    <property type="component" value="Unassembled WGS sequence"/>
</dbReference>
<feature type="region of interest" description="Disordered" evidence="1">
    <location>
        <begin position="267"/>
        <end position="288"/>
    </location>
</feature>
<proteinExistence type="predicted"/>
<name>A0AAD8JEX8_9APIA</name>
<reference evidence="3" key="1">
    <citation type="submission" date="2023-02" db="EMBL/GenBank/DDBJ databases">
        <title>Genome of toxic invasive species Heracleum sosnowskyi carries increased number of genes despite the absence of recent whole-genome duplications.</title>
        <authorList>
            <person name="Schelkunov M."/>
            <person name="Shtratnikova V."/>
            <person name="Makarenko M."/>
            <person name="Klepikova A."/>
            <person name="Omelchenko D."/>
            <person name="Novikova G."/>
            <person name="Obukhova E."/>
            <person name="Bogdanov V."/>
            <person name="Penin A."/>
            <person name="Logacheva M."/>
        </authorList>
    </citation>
    <scope>NUCLEOTIDE SEQUENCE</scope>
    <source>
        <strain evidence="3">Hsosn_3</strain>
        <tissue evidence="3">Leaf</tissue>
    </source>
</reference>
<feature type="region of interest" description="Disordered" evidence="1">
    <location>
        <begin position="410"/>
        <end position="446"/>
    </location>
</feature>
<evidence type="ECO:0000259" key="2">
    <source>
        <dbReference type="Pfam" id="PF10551"/>
    </source>
</evidence>
<comment type="caution">
    <text evidence="3">The sequence shown here is derived from an EMBL/GenBank/DDBJ whole genome shotgun (WGS) entry which is preliminary data.</text>
</comment>
<organism evidence="3 4">
    <name type="scientific">Heracleum sosnowskyi</name>
    <dbReference type="NCBI Taxonomy" id="360622"/>
    <lineage>
        <taxon>Eukaryota</taxon>
        <taxon>Viridiplantae</taxon>
        <taxon>Streptophyta</taxon>
        <taxon>Embryophyta</taxon>
        <taxon>Tracheophyta</taxon>
        <taxon>Spermatophyta</taxon>
        <taxon>Magnoliopsida</taxon>
        <taxon>eudicotyledons</taxon>
        <taxon>Gunneridae</taxon>
        <taxon>Pentapetalae</taxon>
        <taxon>asterids</taxon>
        <taxon>campanulids</taxon>
        <taxon>Apiales</taxon>
        <taxon>Apiaceae</taxon>
        <taxon>Apioideae</taxon>
        <taxon>apioid superclade</taxon>
        <taxon>Tordylieae</taxon>
        <taxon>Tordyliinae</taxon>
        <taxon>Heracleum</taxon>
    </lineage>
</organism>
<evidence type="ECO:0000313" key="3">
    <source>
        <dbReference type="EMBL" id="KAK1401187.1"/>
    </source>
</evidence>
<dbReference type="Pfam" id="PF10551">
    <property type="entry name" value="MULE"/>
    <property type="match status" value="1"/>
</dbReference>
<feature type="compositionally biased region" description="Basic residues" evidence="1">
    <location>
        <begin position="415"/>
        <end position="426"/>
    </location>
</feature>
<dbReference type="AlphaFoldDB" id="A0AAD8JEX8"/>
<evidence type="ECO:0000256" key="1">
    <source>
        <dbReference type="SAM" id="MobiDB-lite"/>
    </source>
</evidence>
<accession>A0AAD8JEX8</accession>
<gene>
    <name evidence="3" type="ORF">POM88_000792</name>
</gene>
<reference evidence="3" key="2">
    <citation type="submission" date="2023-05" db="EMBL/GenBank/DDBJ databases">
        <authorList>
            <person name="Schelkunov M.I."/>
        </authorList>
    </citation>
    <scope>NUCLEOTIDE SEQUENCE</scope>
    <source>
        <strain evidence="3">Hsosn_3</strain>
        <tissue evidence="3">Leaf</tissue>
    </source>
</reference>
<dbReference type="PANTHER" id="PTHR31973">
    <property type="entry name" value="POLYPROTEIN, PUTATIVE-RELATED"/>
    <property type="match status" value="1"/>
</dbReference>